<dbReference type="PANTHER" id="PTHR31263">
    <property type="entry name" value="CELLULASE FAMILY PROTEIN (AFU_ORTHOLOGUE AFUA_5G14560)"/>
    <property type="match status" value="1"/>
</dbReference>
<keyword evidence="2" id="KW-1185">Reference proteome</keyword>
<evidence type="ECO:0000313" key="1">
    <source>
        <dbReference type="EMBL" id="KAK3343682.1"/>
    </source>
</evidence>
<evidence type="ECO:0008006" key="3">
    <source>
        <dbReference type="Google" id="ProtNLM"/>
    </source>
</evidence>
<comment type="caution">
    <text evidence="1">The sequence shown here is derived from an EMBL/GenBank/DDBJ whole genome shotgun (WGS) entry which is preliminary data.</text>
</comment>
<gene>
    <name evidence="1" type="ORF">B0T25DRAFT_572681</name>
</gene>
<reference evidence="1" key="1">
    <citation type="journal article" date="2023" name="Mol. Phylogenet. Evol.">
        <title>Genome-scale phylogeny and comparative genomics of the fungal order Sordariales.</title>
        <authorList>
            <person name="Hensen N."/>
            <person name="Bonometti L."/>
            <person name="Westerberg I."/>
            <person name="Brannstrom I.O."/>
            <person name="Guillou S."/>
            <person name="Cros-Aarteil S."/>
            <person name="Calhoun S."/>
            <person name="Haridas S."/>
            <person name="Kuo A."/>
            <person name="Mondo S."/>
            <person name="Pangilinan J."/>
            <person name="Riley R."/>
            <person name="LaButti K."/>
            <person name="Andreopoulos B."/>
            <person name="Lipzen A."/>
            <person name="Chen C."/>
            <person name="Yan M."/>
            <person name="Daum C."/>
            <person name="Ng V."/>
            <person name="Clum A."/>
            <person name="Steindorff A."/>
            <person name="Ohm R.A."/>
            <person name="Martin F."/>
            <person name="Silar P."/>
            <person name="Natvig D.O."/>
            <person name="Lalanne C."/>
            <person name="Gautier V."/>
            <person name="Ament-Velasquez S.L."/>
            <person name="Kruys A."/>
            <person name="Hutchinson M.I."/>
            <person name="Powell A.J."/>
            <person name="Barry K."/>
            <person name="Miller A.N."/>
            <person name="Grigoriev I.V."/>
            <person name="Debuchy R."/>
            <person name="Gladieux P."/>
            <person name="Hiltunen Thoren M."/>
            <person name="Johannesson H."/>
        </authorList>
    </citation>
    <scope>NUCLEOTIDE SEQUENCE</scope>
    <source>
        <strain evidence="1">CBS 955.72</strain>
    </source>
</reference>
<protein>
    <recommendedName>
        <fullName evidence="3">Glycoside hydrolase family 5 domain-containing protein</fullName>
    </recommendedName>
</protein>
<dbReference type="EMBL" id="JAUIQD010000007">
    <property type="protein sequence ID" value="KAK3343682.1"/>
    <property type="molecule type" value="Genomic_DNA"/>
</dbReference>
<dbReference type="AlphaFoldDB" id="A0AAJ0M9K6"/>
<proteinExistence type="predicted"/>
<dbReference type="Proteomes" id="UP001275084">
    <property type="component" value="Unassembled WGS sequence"/>
</dbReference>
<reference evidence="1" key="2">
    <citation type="submission" date="2023-06" db="EMBL/GenBank/DDBJ databases">
        <authorList>
            <consortium name="Lawrence Berkeley National Laboratory"/>
            <person name="Haridas S."/>
            <person name="Hensen N."/>
            <person name="Bonometti L."/>
            <person name="Westerberg I."/>
            <person name="Brannstrom I.O."/>
            <person name="Guillou S."/>
            <person name="Cros-Aarteil S."/>
            <person name="Calhoun S."/>
            <person name="Kuo A."/>
            <person name="Mondo S."/>
            <person name="Pangilinan J."/>
            <person name="Riley R."/>
            <person name="Labutti K."/>
            <person name="Andreopoulos B."/>
            <person name="Lipzen A."/>
            <person name="Chen C."/>
            <person name="Yanf M."/>
            <person name="Daum C."/>
            <person name="Ng V."/>
            <person name="Clum A."/>
            <person name="Steindorff A."/>
            <person name="Ohm R."/>
            <person name="Martin F."/>
            <person name="Silar P."/>
            <person name="Natvig D."/>
            <person name="Lalanne C."/>
            <person name="Gautier V."/>
            <person name="Ament-Velasquez S.L."/>
            <person name="Kruys A."/>
            <person name="Hutchinson M.I."/>
            <person name="Powell A.J."/>
            <person name="Barry K."/>
            <person name="Miller A.N."/>
            <person name="Grigoriev I.V."/>
            <person name="Debuchy R."/>
            <person name="Gladieux P."/>
            <person name="Thoren M.H."/>
            <person name="Johannesson H."/>
        </authorList>
    </citation>
    <scope>NUCLEOTIDE SEQUENCE</scope>
    <source>
        <strain evidence="1">CBS 955.72</strain>
    </source>
</reference>
<accession>A0AAJ0M9K6</accession>
<dbReference type="Gene3D" id="3.20.20.80">
    <property type="entry name" value="Glycosidases"/>
    <property type="match status" value="1"/>
</dbReference>
<dbReference type="InterPro" id="IPR017853">
    <property type="entry name" value="GH"/>
</dbReference>
<organism evidence="1 2">
    <name type="scientific">Lasiosphaeria hispida</name>
    <dbReference type="NCBI Taxonomy" id="260671"/>
    <lineage>
        <taxon>Eukaryota</taxon>
        <taxon>Fungi</taxon>
        <taxon>Dikarya</taxon>
        <taxon>Ascomycota</taxon>
        <taxon>Pezizomycotina</taxon>
        <taxon>Sordariomycetes</taxon>
        <taxon>Sordariomycetidae</taxon>
        <taxon>Sordariales</taxon>
        <taxon>Lasiosphaeriaceae</taxon>
        <taxon>Lasiosphaeria</taxon>
    </lineage>
</organism>
<name>A0AAJ0M9K6_9PEZI</name>
<evidence type="ECO:0000313" key="2">
    <source>
        <dbReference type="Proteomes" id="UP001275084"/>
    </source>
</evidence>
<sequence>MIPEGLHYQSIASIVTKVKSLSMNAIRVTYATLMIDQIYSNNDGDVSIGAVLIRTLGRANGIKILDSIASNPGFTTATTRLEVFDAVAHECARRQIYIHLDNHISRAGWCCIPFDGNA</sequence>
<dbReference type="PANTHER" id="PTHR31263:SF0">
    <property type="entry name" value="CELLULASE FAMILY PROTEIN (AFU_ORTHOLOGUE AFUA_5G14560)"/>
    <property type="match status" value="1"/>
</dbReference>
<dbReference type="SUPFAM" id="SSF51445">
    <property type="entry name" value="(Trans)glycosidases"/>
    <property type="match status" value="1"/>
</dbReference>